<evidence type="ECO:0000313" key="2">
    <source>
        <dbReference type="EMBL" id="ACF34117.1"/>
    </source>
</evidence>
<evidence type="ECO:0000313" key="3">
    <source>
        <dbReference type="Proteomes" id="UP000002720"/>
    </source>
</evidence>
<sequence length="74" mass="7867">MIIASVIVGYLAVGLVLSRLGWKSGRAHEVAASIEDEPFSPEVLTFAMVFLWPIAAVAKAIGAFVRAFYGEAGK</sequence>
<feature type="transmembrane region" description="Helical" evidence="1">
    <location>
        <begin position="43"/>
        <end position="69"/>
    </location>
</feature>
<gene>
    <name evidence="2" type="ORF">BOOMER_55</name>
</gene>
<dbReference type="GeneID" id="6469759"/>
<keyword evidence="3" id="KW-1185">Reference proteome</keyword>
<proteinExistence type="predicted"/>
<organism evidence="2 3">
    <name type="scientific">Mycobacterium phage Boomer</name>
    <dbReference type="NCBI Taxonomy" id="2902893"/>
    <lineage>
        <taxon>Viruses</taxon>
        <taxon>Duplodnaviria</taxon>
        <taxon>Heunggongvirae</taxon>
        <taxon>Uroviricota</taxon>
        <taxon>Caudoviricetes</taxon>
        <taxon>Gracegardnervirinae</taxon>
        <taxon>Cheoctovirus</taxon>
        <taxon>Cheoctovirus boomer</taxon>
        <taxon>Mycobacterium virus Boomer</taxon>
    </lineage>
</organism>
<keyword evidence="1" id="KW-1133">Transmembrane helix</keyword>
<keyword evidence="1" id="KW-0472">Membrane</keyword>
<dbReference type="KEGG" id="vg:6469759"/>
<keyword evidence="1" id="KW-0812">Transmembrane</keyword>
<dbReference type="EMBL" id="EU816590">
    <property type="protein sequence ID" value="ACF34117.1"/>
    <property type="molecule type" value="Genomic_DNA"/>
</dbReference>
<dbReference type="RefSeq" id="YP_002014271.1">
    <property type="nucleotide sequence ID" value="NC_011054.1"/>
</dbReference>
<accession>B5A6R2</accession>
<evidence type="ECO:0000256" key="1">
    <source>
        <dbReference type="SAM" id="Phobius"/>
    </source>
</evidence>
<dbReference type="Proteomes" id="UP000002720">
    <property type="component" value="Segment"/>
</dbReference>
<reference evidence="2 3" key="1">
    <citation type="submission" date="2008-06" db="EMBL/GenBank/DDBJ databases">
        <authorList>
            <person name="Patel M.C."/>
            <person name="Houtz J.M."/>
            <person name="Pedulla M.L."/>
            <person name="Paladin E.C."/>
            <person name="Jacobs-Sera D."/>
            <person name="Hendrix R.W."/>
            <person name="Hatfull G.F."/>
        </authorList>
    </citation>
    <scope>NUCLEOTIDE SEQUENCE [LARGE SCALE GENOMIC DNA]</scope>
</reference>
<name>B5A6R2_9CAUD</name>
<protein>
    <submittedName>
        <fullName evidence="2">Uncharacterized protein</fullName>
    </submittedName>
</protein>